<organism evidence="1">
    <name type="scientific">Haptolina ericina</name>
    <dbReference type="NCBI Taxonomy" id="156174"/>
    <lineage>
        <taxon>Eukaryota</taxon>
        <taxon>Haptista</taxon>
        <taxon>Haptophyta</taxon>
        <taxon>Prymnesiophyceae</taxon>
        <taxon>Prymnesiales</taxon>
        <taxon>Prymnesiaceae</taxon>
        <taxon>Haptolina</taxon>
    </lineage>
</organism>
<protein>
    <submittedName>
        <fullName evidence="1">Uncharacterized protein</fullName>
    </submittedName>
</protein>
<evidence type="ECO:0000313" key="1">
    <source>
        <dbReference type="EMBL" id="CAE0106822.1"/>
    </source>
</evidence>
<dbReference type="EMBL" id="HBHX01013401">
    <property type="protein sequence ID" value="CAE0106822.1"/>
    <property type="molecule type" value="Transcribed_RNA"/>
</dbReference>
<dbReference type="InterPro" id="IPR029058">
    <property type="entry name" value="AB_hydrolase_fold"/>
</dbReference>
<dbReference type="Gene3D" id="3.40.50.1820">
    <property type="entry name" value="alpha/beta hydrolase"/>
    <property type="match status" value="1"/>
</dbReference>
<name>A0A7S3EUT8_9EUKA</name>
<dbReference type="AlphaFoldDB" id="A0A7S3EUT8"/>
<reference evidence="1" key="1">
    <citation type="submission" date="2021-01" db="EMBL/GenBank/DDBJ databases">
        <authorList>
            <person name="Corre E."/>
            <person name="Pelletier E."/>
            <person name="Niang G."/>
            <person name="Scheremetjew M."/>
            <person name="Finn R."/>
            <person name="Kale V."/>
            <person name="Holt S."/>
            <person name="Cochrane G."/>
            <person name="Meng A."/>
            <person name="Brown T."/>
            <person name="Cohen L."/>
        </authorList>
    </citation>
    <scope>NUCLEOTIDE SEQUENCE</scope>
    <source>
        <strain evidence="1">CCMP281</strain>
    </source>
</reference>
<dbReference type="SUPFAM" id="SSF53474">
    <property type="entry name" value="alpha/beta-Hydrolases"/>
    <property type="match status" value="1"/>
</dbReference>
<proteinExistence type="predicted"/>
<accession>A0A7S3EUT8</accession>
<sequence length="129" mass="13542">MDVHSRAGIKHFYITGHSLGGAVGLLAASQMSPPLPALVFAPGGWRTALLNCTRGRAVGGSALSGYGNSTLPQMPQLVSVLSSWDPVSANAFSAGELHGQVLEYDYISPDYEDVCHSCFSFSAYSECAS</sequence>
<gene>
    <name evidence="1" type="ORF">HERI1096_LOCUS7481</name>
</gene>